<gene>
    <name evidence="9" type="ORF">RGI145_02995</name>
</gene>
<dbReference type="EMBL" id="CP015583">
    <property type="protein sequence ID" value="APT56230.1"/>
    <property type="molecule type" value="Genomic_DNA"/>
</dbReference>
<accession>A0A1L7ABY1</accession>
<keyword evidence="5" id="KW-0472">Membrane</keyword>
<comment type="similarity">
    <text evidence="2">Belongs to the BMP lipoprotein family.</text>
</comment>
<evidence type="ECO:0000256" key="3">
    <source>
        <dbReference type="ARBA" id="ARBA00022475"/>
    </source>
</evidence>
<dbReference type="AlphaFoldDB" id="A0A1L7ABY1"/>
<feature type="domain" description="ABC transporter substrate-binding protein PnrA-like" evidence="8">
    <location>
        <begin position="32"/>
        <end position="326"/>
    </location>
</feature>
<keyword evidence="3" id="KW-1003">Cell membrane</keyword>
<evidence type="ECO:0000259" key="8">
    <source>
        <dbReference type="Pfam" id="PF02608"/>
    </source>
</evidence>
<dbReference type="KEGG" id="rgi:RGI145_02995"/>
<protein>
    <submittedName>
        <fullName evidence="9">BMP family ABC transporter substrate-binding protein</fullName>
    </submittedName>
</protein>
<dbReference type="Gene3D" id="3.40.50.2300">
    <property type="match status" value="2"/>
</dbReference>
<dbReference type="InterPro" id="IPR028082">
    <property type="entry name" value="Peripla_BP_I"/>
</dbReference>
<keyword evidence="4 7" id="KW-0732">Signal</keyword>
<dbReference type="PANTHER" id="PTHR34296:SF2">
    <property type="entry name" value="ABC TRANSPORTER GUANOSINE-BINDING PROTEIN NUPN"/>
    <property type="match status" value="1"/>
</dbReference>
<organism evidence="9 10">
    <name type="scientific">Roseomonas gilardii</name>
    <dbReference type="NCBI Taxonomy" id="257708"/>
    <lineage>
        <taxon>Bacteria</taxon>
        <taxon>Pseudomonadati</taxon>
        <taxon>Pseudomonadota</taxon>
        <taxon>Alphaproteobacteria</taxon>
        <taxon>Acetobacterales</taxon>
        <taxon>Roseomonadaceae</taxon>
        <taxon>Roseomonas</taxon>
    </lineage>
</organism>
<dbReference type="GO" id="GO:0005886">
    <property type="term" value="C:plasma membrane"/>
    <property type="evidence" value="ECO:0007669"/>
    <property type="project" value="UniProtKB-SubCell"/>
</dbReference>
<name>A0A1L7ABY1_9PROT</name>
<evidence type="ECO:0000313" key="10">
    <source>
        <dbReference type="Proteomes" id="UP000185494"/>
    </source>
</evidence>
<evidence type="ECO:0000256" key="7">
    <source>
        <dbReference type="SAM" id="SignalP"/>
    </source>
</evidence>
<dbReference type="Proteomes" id="UP000185494">
    <property type="component" value="Chromosome 1"/>
</dbReference>
<dbReference type="SUPFAM" id="SSF53822">
    <property type="entry name" value="Periplasmic binding protein-like I"/>
    <property type="match status" value="1"/>
</dbReference>
<dbReference type="Pfam" id="PF02608">
    <property type="entry name" value="Bmp"/>
    <property type="match status" value="1"/>
</dbReference>
<dbReference type="InterPro" id="IPR050957">
    <property type="entry name" value="BMP_lipoprotein"/>
</dbReference>
<reference evidence="9 10" key="1">
    <citation type="submission" date="2016-05" db="EMBL/GenBank/DDBJ databases">
        <title>Complete Genome and Methylome Analysis of Psychrotrophic Bacterial Isolates from Antarctic Lake Untersee.</title>
        <authorList>
            <person name="Fomenkov A."/>
            <person name="Akimov V.N."/>
            <person name="Vasilyeva L.V."/>
            <person name="Andersen D."/>
            <person name="Vincze T."/>
            <person name="Roberts R.J."/>
        </authorList>
    </citation>
    <scope>NUCLEOTIDE SEQUENCE [LARGE SCALE GENOMIC DNA]</scope>
    <source>
        <strain evidence="9 10">U14-5</strain>
    </source>
</reference>
<evidence type="ECO:0000256" key="4">
    <source>
        <dbReference type="ARBA" id="ARBA00022729"/>
    </source>
</evidence>
<dbReference type="RefSeq" id="WP_075797180.1">
    <property type="nucleotide sequence ID" value="NZ_CP015583.1"/>
</dbReference>
<feature type="chain" id="PRO_5012205404" evidence="7">
    <location>
        <begin position="27"/>
        <end position="336"/>
    </location>
</feature>
<evidence type="ECO:0000256" key="1">
    <source>
        <dbReference type="ARBA" id="ARBA00004193"/>
    </source>
</evidence>
<sequence>MRRLLLSALCALPVMAALPLAAPASAEEIKPAVVFDMGGKFDKSFNEAVHNGAQTFTKATGIEVREFEPQNDTQREQALRNLARRGQTPIVAVGFNQASALKVVAAEFPKLHFIILDTVVEAPNVQSVVFREEQGSYLAGMLAALRSGTGKIGFVGGMDIPLIRKFACGYVQGAKAAKPGIEVLQNMTGSTPTAWNDPVRGAELTRSQIERGADVIFQAAGATGIGVLQAASDAGKYGIGVDSNQNHLHPGHVLTSMVKRLDVAVQKAFQDAREGRFAAGTHVLGLEDDGVSLAFDENNAKIVTDEMRAKVDQARQDIIAGKVKVHDYMTSNSCPN</sequence>
<evidence type="ECO:0000313" key="9">
    <source>
        <dbReference type="EMBL" id="APT56230.1"/>
    </source>
</evidence>
<dbReference type="PANTHER" id="PTHR34296">
    <property type="entry name" value="TRANSCRIPTIONAL ACTIVATOR PROTEIN MED"/>
    <property type="match status" value="1"/>
</dbReference>
<evidence type="ECO:0000256" key="5">
    <source>
        <dbReference type="ARBA" id="ARBA00023136"/>
    </source>
</evidence>
<evidence type="ECO:0000256" key="6">
    <source>
        <dbReference type="ARBA" id="ARBA00023288"/>
    </source>
</evidence>
<dbReference type="CDD" id="cd06354">
    <property type="entry name" value="PBP1_PrnA-like"/>
    <property type="match status" value="1"/>
</dbReference>
<dbReference type="STRING" id="257708.RGI145_02995"/>
<evidence type="ECO:0000256" key="2">
    <source>
        <dbReference type="ARBA" id="ARBA00008610"/>
    </source>
</evidence>
<dbReference type="eggNOG" id="COG1744">
    <property type="taxonomic scope" value="Bacteria"/>
</dbReference>
<feature type="signal peptide" evidence="7">
    <location>
        <begin position="1"/>
        <end position="26"/>
    </location>
</feature>
<keyword evidence="6" id="KW-0449">Lipoprotein</keyword>
<comment type="subcellular location">
    <subcellularLocation>
        <location evidence="1">Cell membrane</location>
        <topology evidence="1">Lipid-anchor</topology>
    </subcellularLocation>
</comment>
<dbReference type="InterPro" id="IPR003760">
    <property type="entry name" value="PnrA-like"/>
</dbReference>
<proteinExistence type="inferred from homology"/>